<dbReference type="Proteomes" id="UP000791080">
    <property type="component" value="Unassembled WGS sequence"/>
</dbReference>
<keyword evidence="1" id="KW-0805">Transcription regulation</keyword>
<dbReference type="SMART" id="SM00421">
    <property type="entry name" value="HTH_LUXR"/>
    <property type="match status" value="1"/>
</dbReference>
<evidence type="ECO:0000256" key="2">
    <source>
        <dbReference type="ARBA" id="ARBA00023125"/>
    </source>
</evidence>
<name>A0ABT1JCR5_ACTCY</name>
<dbReference type="Gene3D" id="1.10.10.10">
    <property type="entry name" value="Winged helix-like DNA-binding domain superfamily/Winged helix DNA-binding domain"/>
    <property type="match status" value="1"/>
</dbReference>
<dbReference type="PANTHER" id="PTHR44688:SF16">
    <property type="entry name" value="DNA-BINDING TRANSCRIPTIONAL ACTIVATOR DEVR_DOSR"/>
    <property type="match status" value="1"/>
</dbReference>
<dbReference type="PRINTS" id="PR00038">
    <property type="entry name" value="HTHLUXR"/>
</dbReference>
<keyword evidence="6" id="KW-1185">Reference proteome</keyword>
<dbReference type="PROSITE" id="PS50043">
    <property type="entry name" value="HTH_LUXR_2"/>
    <property type="match status" value="1"/>
</dbReference>
<evidence type="ECO:0000313" key="6">
    <source>
        <dbReference type="Proteomes" id="UP000791080"/>
    </source>
</evidence>
<feature type="domain" description="HTH luxR-type" evidence="4">
    <location>
        <begin position="56"/>
        <end position="121"/>
    </location>
</feature>
<dbReference type="InterPro" id="IPR016032">
    <property type="entry name" value="Sig_transdc_resp-reg_C-effctor"/>
</dbReference>
<evidence type="ECO:0000256" key="1">
    <source>
        <dbReference type="ARBA" id="ARBA00023015"/>
    </source>
</evidence>
<evidence type="ECO:0000256" key="3">
    <source>
        <dbReference type="ARBA" id="ARBA00023163"/>
    </source>
</evidence>
<dbReference type="Pfam" id="PF00196">
    <property type="entry name" value="GerE"/>
    <property type="match status" value="1"/>
</dbReference>
<dbReference type="InterPro" id="IPR036388">
    <property type="entry name" value="WH-like_DNA-bd_sf"/>
</dbReference>
<reference evidence="5 6" key="1">
    <citation type="submission" date="2013-07" db="EMBL/GenBank/DDBJ databases">
        <authorList>
            <consortium name="DOE Joint Genome Institute"/>
            <person name="Reeve W."/>
            <person name="Huntemann M."/>
            <person name="Han J."/>
            <person name="Chen A."/>
            <person name="Kyrpides N."/>
            <person name="Mavromatis K."/>
            <person name="Markowitz V."/>
            <person name="Palaniappan K."/>
            <person name="Ivanova N."/>
            <person name="Schaumberg A."/>
            <person name="Pati A."/>
            <person name="Liolios K."/>
            <person name="Nordberg H.P."/>
            <person name="Cantor M.N."/>
            <person name="Hua S.X."/>
            <person name="Woyke T."/>
        </authorList>
    </citation>
    <scope>NUCLEOTIDE SEQUENCE [LARGE SCALE GENOMIC DNA]</scope>
    <source>
        <strain evidence="5 6">DSM 43889</strain>
    </source>
</reference>
<reference evidence="5 6" key="2">
    <citation type="submission" date="2022-06" db="EMBL/GenBank/DDBJ databases">
        <title>Genomic Encyclopedia of Type Strains, Phase I: the one thousand microbial genomes (KMG-I) project.</title>
        <authorList>
            <person name="Kyrpides N."/>
        </authorList>
    </citation>
    <scope>NUCLEOTIDE SEQUENCE [LARGE SCALE GENOMIC DNA]</scope>
    <source>
        <strain evidence="5 6">DSM 43889</strain>
    </source>
</reference>
<gene>
    <name evidence="5" type="ORF">G443_000498</name>
</gene>
<organism evidence="5 6">
    <name type="scientific">Actinoalloteichus caeruleus DSM 43889</name>
    <dbReference type="NCBI Taxonomy" id="1120930"/>
    <lineage>
        <taxon>Bacteria</taxon>
        <taxon>Bacillati</taxon>
        <taxon>Actinomycetota</taxon>
        <taxon>Actinomycetes</taxon>
        <taxon>Pseudonocardiales</taxon>
        <taxon>Pseudonocardiaceae</taxon>
        <taxon>Actinoalloteichus</taxon>
        <taxon>Actinoalloteichus cyanogriseus</taxon>
    </lineage>
</organism>
<evidence type="ECO:0000313" key="5">
    <source>
        <dbReference type="EMBL" id="MCP2330228.1"/>
    </source>
</evidence>
<comment type="caution">
    <text evidence="5">The sequence shown here is derived from an EMBL/GenBank/DDBJ whole genome shotgun (WGS) entry which is preliminary data.</text>
</comment>
<evidence type="ECO:0000259" key="4">
    <source>
        <dbReference type="PROSITE" id="PS50043"/>
    </source>
</evidence>
<accession>A0ABT1JCR5</accession>
<keyword evidence="2" id="KW-0238">DNA-binding</keyword>
<dbReference type="CDD" id="cd06170">
    <property type="entry name" value="LuxR_C_like"/>
    <property type="match status" value="1"/>
</dbReference>
<dbReference type="PANTHER" id="PTHR44688">
    <property type="entry name" value="DNA-BINDING TRANSCRIPTIONAL ACTIVATOR DEVR_DOSR"/>
    <property type="match status" value="1"/>
</dbReference>
<keyword evidence="3" id="KW-0804">Transcription</keyword>
<dbReference type="RefSeq" id="WP_030106199.1">
    <property type="nucleotide sequence ID" value="NZ_AUBJ02000001.1"/>
</dbReference>
<proteinExistence type="predicted"/>
<dbReference type="EMBL" id="AUBJ02000001">
    <property type="protein sequence ID" value="MCP2330228.1"/>
    <property type="molecule type" value="Genomic_DNA"/>
</dbReference>
<sequence>MNPSPSEDTGPRALGVAELVRLAELHQEEACRLLAQVRELVRCRDAIDGPHRVGPERVRWARLTDREREVADLLVRGMPNRTIAQVLGISERTVKNHLYVIYHKLGVTGRTQAVIVLLGGPPG</sequence>
<protein>
    <submittedName>
        <fullName evidence="5">Regulatory protein, luxR family</fullName>
    </submittedName>
</protein>
<dbReference type="InterPro" id="IPR000792">
    <property type="entry name" value="Tscrpt_reg_LuxR_C"/>
</dbReference>
<dbReference type="SUPFAM" id="SSF46894">
    <property type="entry name" value="C-terminal effector domain of the bipartite response regulators"/>
    <property type="match status" value="1"/>
</dbReference>